<evidence type="ECO:0000313" key="2">
    <source>
        <dbReference type="EMBL" id="QFS47358.1"/>
    </source>
</evidence>
<proteinExistence type="predicted"/>
<gene>
    <name evidence="2" type="ORF">GXM_04848</name>
</gene>
<protein>
    <submittedName>
        <fullName evidence="2">Uncharacterized protein</fullName>
    </submittedName>
</protein>
<organism evidence="2 3">
    <name type="scientific">Nostoc sphaeroides CCNUC1</name>
    <dbReference type="NCBI Taxonomy" id="2653204"/>
    <lineage>
        <taxon>Bacteria</taxon>
        <taxon>Bacillati</taxon>
        <taxon>Cyanobacteriota</taxon>
        <taxon>Cyanophyceae</taxon>
        <taxon>Nostocales</taxon>
        <taxon>Nostocaceae</taxon>
        <taxon>Nostoc</taxon>
    </lineage>
</organism>
<keyword evidence="3" id="KW-1185">Reference proteome</keyword>
<evidence type="ECO:0000256" key="1">
    <source>
        <dbReference type="SAM" id="MobiDB-lite"/>
    </source>
</evidence>
<sequence>MMAKEKRSGGKGFGKPPKPSGIDDSFEFEELVNGKQILVANVITDATKGIGDMFRLLTYNDLNDDFSNFRVAIGTAFESSLVNLARRRRLEEGKGLLTLTPKSYRQKWKLADKSDGDMVFNWWTLSELKVAQERSYIFGGTRILARLVEPLIVHSKDRFPVICHAVPFTKAEEETNYAHLLFTVPLDANESTEHRKIYILERETTPLTKLIPPNS</sequence>
<feature type="region of interest" description="Disordered" evidence="1">
    <location>
        <begin position="1"/>
        <end position="22"/>
    </location>
</feature>
<name>A0A5P8W3N3_9NOSO</name>
<dbReference type="Proteomes" id="UP000326678">
    <property type="component" value="Chromosome Gxm1"/>
</dbReference>
<reference evidence="2 3" key="1">
    <citation type="submission" date="2019-10" db="EMBL/GenBank/DDBJ databases">
        <title>Genomic and transcriptomic insights into the perfect genentic adaptation of a filamentous nitrogen-fixing cyanobacterium to rice fields.</title>
        <authorList>
            <person name="Chen Z."/>
        </authorList>
    </citation>
    <scope>NUCLEOTIDE SEQUENCE [LARGE SCALE GENOMIC DNA]</scope>
    <source>
        <strain evidence="2">CCNUC1</strain>
    </source>
</reference>
<evidence type="ECO:0000313" key="3">
    <source>
        <dbReference type="Proteomes" id="UP000326678"/>
    </source>
</evidence>
<dbReference type="AlphaFoldDB" id="A0A5P8W3N3"/>
<dbReference type="KEGG" id="nsh:GXM_04848"/>
<dbReference type="EMBL" id="CP045226">
    <property type="protein sequence ID" value="QFS47358.1"/>
    <property type="molecule type" value="Genomic_DNA"/>
</dbReference>
<accession>A0A5P8W3N3</accession>